<evidence type="ECO:0000256" key="1">
    <source>
        <dbReference type="SAM" id="Phobius"/>
    </source>
</evidence>
<keyword evidence="1" id="KW-0472">Membrane</keyword>
<protein>
    <submittedName>
        <fullName evidence="2">Uncharacterized protein</fullName>
    </submittedName>
</protein>
<organism evidence="2 3">
    <name type="scientific">Flavobacterium hydatis</name>
    <name type="common">Cytophaga aquatilis</name>
    <dbReference type="NCBI Taxonomy" id="991"/>
    <lineage>
        <taxon>Bacteria</taxon>
        <taxon>Pseudomonadati</taxon>
        <taxon>Bacteroidota</taxon>
        <taxon>Flavobacteriia</taxon>
        <taxon>Flavobacteriales</taxon>
        <taxon>Flavobacteriaceae</taxon>
        <taxon>Flavobacterium</taxon>
    </lineage>
</organism>
<feature type="transmembrane region" description="Helical" evidence="1">
    <location>
        <begin position="20"/>
        <end position="39"/>
    </location>
</feature>
<dbReference type="Proteomes" id="UP000198424">
    <property type="component" value="Unassembled WGS sequence"/>
</dbReference>
<proteinExistence type="predicted"/>
<gene>
    <name evidence="2" type="ORF">B0A62_16915</name>
</gene>
<keyword evidence="3" id="KW-1185">Reference proteome</keyword>
<sequence>MRKNPNSTITKLTSNSKNIFLLDSVGAFLTAFLLGFVLVRFQDAFGMPQKTLYILSAIALVFATYSLCCYLFVSTKWRYYLNIIIIANALYCCLTTGLIIYYFHKLTTLGLAYFILEIVVIVFLVYLEGSKVFEKGTEVLRH</sequence>
<dbReference type="RefSeq" id="WP_051885764.1">
    <property type="nucleotide sequence ID" value="NZ_JBEWQG010000002.1"/>
</dbReference>
<name>A0ABX4CCT0_FLAHY</name>
<keyword evidence="1" id="KW-1133">Transmembrane helix</keyword>
<feature type="transmembrane region" description="Helical" evidence="1">
    <location>
        <begin position="80"/>
        <end position="103"/>
    </location>
</feature>
<feature type="transmembrane region" description="Helical" evidence="1">
    <location>
        <begin position="109"/>
        <end position="127"/>
    </location>
</feature>
<evidence type="ECO:0000313" key="3">
    <source>
        <dbReference type="Proteomes" id="UP000198424"/>
    </source>
</evidence>
<keyword evidence="1" id="KW-0812">Transmembrane</keyword>
<dbReference type="EMBL" id="MUGY01000025">
    <property type="protein sequence ID" value="OXA91361.1"/>
    <property type="molecule type" value="Genomic_DNA"/>
</dbReference>
<evidence type="ECO:0000313" key="2">
    <source>
        <dbReference type="EMBL" id="OXA91361.1"/>
    </source>
</evidence>
<comment type="caution">
    <text evidence="2">The sequence shown here is derived from an EMBL/GenBank/DDBJ whole genome shotgun (WGS) entry which is preliminary data.</text>
</comment>
<feature type="transmembrane region" description="Helical" evidence="1">
    <location>
        <begin position="51"/>
        <end position="73"/>
    </location>
</feature>
<accession>A0ABX4CCT0</accession>
<reference evidence="2 3" key="1">
    <citation type="submission" date="2016-11" db="EMBL/GenBank/DDBJ databases">
        <title>Whole genomes of Flavobacteriaceae.</title>
        <authorList>
            <person name="Stine C."/>
            <person name="Li C."/>
            <person name="Tadesse D."/>
        </authorList>
    </citation>
    <scope>NUCLEOTIDE SEQUENCE [LARGE SCALE GENOMIC DNA]</scope>
    <source>
        <strain evidence="2 3">ATCC 29551</strain>
    </source>
</reference>